<evidence type="ECO:0000313" key="4">
    <source>
        <dbReference type="EMBL" id="SBW09455.1"/>
    </source>
</evidence>
<comment type="similarity">
    <text evidence="3">Belongs to the bacterial glucokinase family.</text>
</comment>
<protein>
    <submittedName>
        <fullName evidence="4">Putative Glucokinase</fullName>
        <ecNumber evidence="4">2.7.1.2</ecNumber>
    </submittedName>
</protein>
<dbReference type="GO" id="GO:0006096">
    <property type="term" value="P:glycolytic process"/>
    <property type="evidence" value="ECO:0007669"/>
    <property type="project" value="InterPro"/>
</dbReference>
<dbReference type="PANTHER" id="PTHR47363:SF1">
    <property type="entry name" value="GLUCOKINASE"/>
    <property type="match status" value="1"/>
</dbReference>
<name>A0A212KD70_9DELT</name>
<evidence type="ECO:0000256" key="3">
    <source>
        <dbReference type="RuleBase" id="RU004046"/>
    </source>
</evidence>
<gene>
    <name evidence="4" type="ORF">KL86DPRO_50175</name>
</gene>
<dbReference type="Gene3D" id="3.30.420.40">
    <property type="match status" value="1"/>
</dbReference>
<dbReference type="InterPro" id="IPR003836">
    <property type="entry name" value="Glucokinase"/>
</dbReference>
<dbReference type="Gene3D" id="3.40.367.20">
    <property type="match status" value="1"/>
</dbReference>
<evidence type="ECO:0000256" key="1">
    <source>
        <dbReference type="ARBA" id="ARBA00022679"/>
    </source>
</evidence>
<dbReference type="GO" id="GO:0005524">
    <property type="term" value="F:ATP binding"/>
    <property type="evidence" value="ECO:0007669"/>
    <property type="project" value="InterPro"/>
</dbReference>
<dbReference type="CDD" id="cd24008">
    <property type="entry name" value="ASKHA_NBD_GLK"/>
    <property type="match status" value="1"/>
</dbReference>
<reference evidence="4" key="1">
    <citation type="submission" date="2016-04" db="EMBL/GenBank/DDBJ databases">
        <authorList>
            <person name="Evans L.H."/>
            <person name="Alamgir A."/>
            <person name="Owens N."/>
            <person name="Weber N.D."/>
            <person name="Virtaneva K."/>
            <person name="Barbian K."/>
            <person name="Babar A."/>
            <person name="Rosenke K."/>
        </authorList>
    </citation>
    <scope>NUCLEOTIDE SEQUENCE</scope>
    <source>
        <strain evidence="4">86</strain>
    </source>
</reference>
<organism evidence="4">
    <name type="scientific">uncultured delta proteobacterium</name>
    <dbReference type="NCBI Taxonomy" id="34034"/>
    <lineage>
        <taxon>Bacteria</taxon>
        <taxon>Deltaproteobacteria</taxon>
        <taxon>environmental samples</taxon>
    </lineage>
</organism>
<keyword evidence="1 4" id="KW-0808">Transferase</keyword>
<dbReference type="PANTHER" id="PTHR47363">
    <property type="entry name" value="GLUCOKINASE"/>
    <property type="match status" value="1"/>
</dbReference>
<dbReference type="Pfam" id="PF02685">
    <property type="entry name" value="Glucokinase"/>
    <property type="match status" value="1"/>
</dbReference>
<dbReference type="GO" id="GO:0004340">
    <property type="term" value="F:glucokinase activity"/>
    <property type="evidence" value="ECO:0007669"/>
    <property type="project" value="UniProtKB-EC"/>
</dbReference>
<accession>A0A212KD70</accession>
<dbReference type="EC" id="2.7.1.2" evidence="4"/>
<dbReference type="GO" id="GO:0005536">
    <property type="term" value="F:D-glucose binding"/>
    <property type="evidence" value="ECO:0007669"/>
    <property type="project" value="InterPro"/>
</dbReference>
<dbReference type="InterPro" id="IPR043129">
    <property type="entry name" value="ATPase_NBD"/>
</dbReference>
<dbReference type="EMBL" id="FLUQ01000005">
    <property type="protein sequence ID" value="SBW09455.1"/>
    <property type="molecule type" value="Genomic_DNA"/>
</dbReference>
<proteinExistence type="inferred from homology"/>
<dbReference type="AlphaFoldDB" id="A0A212KD70"/>
<sequence>MTDAPSMKTILAADIGGTHSRFALFRLDPRSPDPLATLRLVRRVRFSTAASTDTGHMMRTLAASAGDDGGFFLPASSEPVHVDAAVLGIPGPAAVADASIAPPEGEVCYCPNIRWPLEARPVMDALEGAPVRFINDFVANGFACALLPHRIDAVTVLAGEDRPGFPRAVIGAGTGLGHCCILPGPVPVVAGAEAGHTLFPFTREEEDLYRYLAELHGTDRISGDMAVAGNGLSNLYAYCTGEKIPAHEVAPLAAANPEVMEVIARLYGRAVAHYVLNTLPLGGIFITGGLAANLPGVLGHPSFAAELREKNPMGRSLGAIPVMHVRNHDLGLWGSAAYAALLLREGRV</sequence>
<keyword evidence="2 4" id="KW-0418">Kinase</keyword>
<dbReference type="SUPFAM" id="SSF53067">
    <property type="entry name" value="Actin-like ATPase domain"/>
    <property type="match status" value="1"/>
</dbReference>
<evidence type="ECO:0000256" key="2">
    <source>
        <dbReference type="ARBA" id="ARBA00022777"/>
    </source>
</evidence>